<keyword evidence="2" id="KW-0560">Oxidoreductase</keyword>
<accession>A0ABW8HXZ6</accession>
<dbReference type="EMBL" id="JBIYSL010000004">
    <property type="protein sequence ID" value="MFK0524347.1"/>
    <property type="molecule type" value="Genomic_DNA"/>
</dbReference>
<proteinExistence type="predicted"/>
<dbReference type="InterPro" id="IPR036188">
    <property type="entry name" value="FAD/NAD-bd_sf"/>
</dbReference>
<evidence type="ECO:0000313" key="3">
    <source>
        <dbReference type="Proteomes" id="UP001618531"/>
    </source>
</evidence>
<keyword evidence="2" id="KW-0503">Monooxygenase</keyword>
<dbReference type="Gene3D" id="3.50.50.60">
    <property type="entry name" value="FAD/NAD(P)-binding domain"/>
    <property type="match status" value="1"/>
</dbReference>
<dbReference type="GO" id="GO:0004497">
    <property type="term" value="F:monooxygenase activity"/>
    <property type="evidence" value="ECO:0007669"/>
    <property type="project" value="UniProtKB-KW"/>
</dbReference>
<dbReference type="InterPro" id="IPR002938">
    <property type="entry name" value="FAD-bd"/>
</dbReference>
<comment type="caution">
    <text evidence="2">The sequence shown here is derived from an EMBL/GenBank/DDBJ whole genome shotgun (WGS) entry which is preliminary data.</text>
</comment>
<evidence type="ECO:0000313" key="2">
    <source>
        <dbReference type="EMBL" id="MFK0524347.1"/>
    </source>
</evidence>
<keyword evidence="3" id="KW-1185">Reference proteome</keyword>
<reference evidence="2 3" key="1">
    <citation type="submission" date="2024-11" db="EMBL/GenBank/DDBJ databases">
        <title>Identification and Characterization of a Novel Fosfomycin Bacillithiol Transferase FosB8 in Paenibacillus illinoisensis.</title>
        <authorList>
            <person name="Lu W."/>
        </authorList>
    </citation>
    <scope>NUCLEOTIDE SEQUENCE [LARGE SCALE GENOMIC DNA]</scope>
    <source>
        <strain evidence="2 3">WP77</strain>
    </source>
</reference>
<name>A0ABW8HXZ6_9BACL</name>
<dbReference type="Proteomes" id="UP001618531">
    <property type="component" value="Unassembled WGS sequence"/>
</dbReference>
<sequence length="85" mass="9312">MDLQSGKLYWPTTIANPPFYPKLEEDISCDVLIIGAGSSGAQCANFFCDQGVSVVIVDKRKVVWQAPMPSLRRRLTIFPAGTSAH</sequence>
<evidence type="ECO:0000259" key="1">
    <source>
        <dbReference type="Pfam" id="PF01494"/>
    </source>
</evidence>
<dbReference type="RefSeq" id="WP_402876818.1">
    <property type="nucleotide sequence ID" value="NZ_JBIYSL010000004.1"/>
</dbReference>
<organism evidence="2 3">
    <name type="scientific">Paenibacillus illinoisensis</name>
    <dbReference type="NCBI Taxonomy" id="59845"/>
    <lineage>
        <taxon>Bacteria</taxon>
        <taxon>Bacillati</taxon>
        <taxon>Bacillota</taxon>
        <taxon>Bacilli</taxon>
        <taxon>Bacillales</taxon>
        <taxon>Paenibacillaceae</taxon>
        <taxon>Paenibacillus</taxon>
    </lineage>
</organism>
<dbReference type="Pfam" id="PF01494">
    <property type="entry name" value="FAD_binding_3"/>
    <property type="match status" value="1"/>
</dbReference>
<dbReference type="SUPFAM" id="SSF51905">
    <property type="entry name" value="FAD/NAD(P)-binding domain"/>
    <property type="match status" value="1"/>
</dbReference>
<gene>
    <name evidence="2" type="ORF">ACINKY_19300</name>
</gene>
<feature type="domain" description="FAD-binding" evidence="1">
    <location>
        <begin position="29"/>
        <end position="63"/>
    </location>
</feature>
<protein>
    <submittedName>
        <fullName evidence="2">FAD-dependent monooxygenase</fullName>
    </submittedName>
</protein>